<evidence type="ECO:0000256" key="3">
    <source>
        <dbReference type="ARBA" id="ARBA00022833"/>
    </source>
</evidence>
<dbReference type="InterPro" id="IPR011990">
    <property type="entry name" value="TPR-like_helical_dom_sf"/>
</dbReference>
<reference evidence="6 7" key="1">
    <citation type="journal article" date="2012" name="Genome Biol.">
        <title>Genome and low-iron response of an oceanic diatom adapted to chronic iron limitation.</title>
        <authorList>
            <person name="Lommer M."/>
            <person name="Specht M."/>
            <person name="Roy A.S."/>
            <person name="Kraemer L."/>
            <person name="Andreson R."/>
            <person name="Gutowska M.A."/>
            <person name="Wolf J."/>
            <person name="Bergner S.V."/>
            <person name="Schilhabel M.B."/>
            <person name="Klostermeier U.C."/>
            <person name="Beiko R.G."/>
            <person name="Rosenstiel P."/>
            <person name="Hippler M."/>
            <person name="Laroche J."/>
        </authorList>
    </citation>
    <scope>NUCLEOTIDE SEQUENCE [LARGE SCALE GENOMIC DNA]</scope>
    <source>
        <strain evidence="6 7">CCMP1005</strain>
    </source>
</reference>
<dbReference type="GO" id="GO:0008270">
    <property type="term" value="F:zinc ion binding"/>
    <property type="evidence" value="ECO:0007669"/>
    <property type="project" value="UniProtKB-KW"/>
</dbReference>
<feature type="non-terminal residue" evidence="6">
    <location>
        <position position="1"/>
    </location>
</feature>
<sequence length="447" mass="50034">ISARIAHSKKHGVALSDWSDCETKRLEMNHDAKMAISRAIEDDEGMADRSHPGGYRHILTRMADTSRSKDPIPRMNESSELGRVQVEGEDPRNESFRARPFLLPNLVAAFCSFNAPTRSLIDWREASTDYKVESRTRTIHPTLPRSMSCVPVTDDGDEACANCGKHGNDTIKLKKCTACRLVKYCGVDCQRAHRKQHKKACKQRAAELKDEELYSQGHERLEGDFCPICTLPVHIPIHEHSGFNTCCMKQICHGCNLAAQKRGMNDCAFCRTPLPKNDADGMAMVQSRVLKKDPAAILFLGEKYFLGELGLQKDMRRAVDLFAEAAKLGSVGALYHLGIAYYHGEGVQEDKAKGVQFFTKAAMQGHVGSRHNLGCLEGQKGNHDRAVRHFLISAKMGDGESVETIKQMFIDGEATKEQYAKALKGYHNTMEETKSHEREEAKSLRWK</sequence>
<dbReference type="OrthoDB" id="193263at2759"/>
<dbReference type="InterPro" id="IPR052748">
    <property type="entry name" value="ISR_Activator"/>
</dbReference>
<gene>
    <name evidence="6" type="ORF">THAOC_36821</name>
</gene>
<dbReference type="EMBL" id="AGNL01049440">
    <property type="protein sequence ID" value="EJK44625.1"/>
    <property type="molecule type" value="Genomic_DNA"/>
</dbReference>
<dbReference type="Pfam" id="PF08238">
    <property type="entry name" value="Sel1"/>
    <property type="match status" value="3"/>
</dbReference>
<dbReference type="InterPro" id="IPR002893">
    <property type="entry name" value="Znf_MYND"/>
</dbReference>
<keyword evidence="3" id="KW-0862">Zinc</keyword>
<comment type="caution">
    <text evidence="6">The sequence shown here is derived from an EMBL/GenBank/DDBJ whole genome shotgun (WGS) entry which is preliminary data.</text>
</comment>
<evidence type="ECO:0000256" key="2">
    <source>
        <dbReference type="ARBA" id="ARBA00022771"/>
    </source>
</evidence>
<dbReference type="Proteomes" id="UP000266841">
    <property type="component" value="Unassembled WGS sequence"/>
</dbReference>
<feature type="domain" description="MYND-type" evidence="5">
    <location>
        <begin position="160"/>
        <end position="201"/>
    </location>
</feature>
<evidence type="ECO:0000313" key="6">
    <source>
        <dbReference type="EMBL" id="EJK44625.1"/>
    </source>
</evidence>
<evidence type="ECO:0000256" key="4">
    <source>
        <dbReference type="PROSITE-ProRule" id="PRU00134"/>
    </source>
</evidence>
<proteinExistence type="predicted"/>
<organism evidence="6 7">
    <name type="scientific">Thalassiosira oceanica</name>
    <name type="common">Marine diatom</name>
    <dbReference type="NCBI Taxonomy" id="159749"/>
    <lineage>
        <taxon>Eukaryota</taxon>
        <taxon>Sar</taxon>
        <taxon>Stramenopiles</taxon>
        <taxon>Ochrophyta</taxon>
        <taxon>Bacillariophyta</taxon>
        <taxon>Coscinodiscophyceae</taxon>
        <taxon>Thalassiosirophycidae</taxon>
        <taxon>Thalassiosirales</taxon>
        <taxon>Thalassiosiraceae</taxon>
        <taxon>Thalassiosira</taxon>
    </lineage>
</organism>
<evidence type="ECO:0000256" key="1">
    <source>
        <dbReference type="ARBA" id="ARBA00022723"/>
    </source>
</evidence>
<protein>
    <recommendedName>
        <fullName evidence="5">MYND-type domain-containing protein</fullName>
    </recommendedName>
</protein>
<dbReference type="PROSITE" id="PS01360">
    <property type="entry name" value="ZF_MYND_1"/>
    <property type="match status" value="1"/>
</dbReference>
<dbReference type="InterPro" id="IPR006597">
    <property type="entry name" value="Sel1-like"/>
</dbReference>
<accession>K0QZJ7</accession>
<dbReference type="PANTHER" id="PTHR45011">
    <property type="entry name" value="DAP3-BINDING CELL DEATH ENHANCER 1"/>
    <property type="match status" value="1"/>
</dbReference>
<dbReference type="Gene3D" id="6.10.140.2220">
    <property type="match status" value="1"/>
</dbReference>
<dbReference type="AlphaFoldDB" id="K0QZJ7"/>
<keyword evidence="7" id="KW-1185">Reference proteome</keyword>
<name>K0QZJ7_THAOC</name>
<dbReference type="eggNOG" id="ENOG502RZ2E">
    <property type="taxonomic scope" value="Eukaryota"/>
</dbReference>
<dbReference type="Pfam" id="PF01753">
    <property type="entry name" value="zf-MYND"/>
    <property type="match status" value="1"/>
</dbReference>
<dbReference type="Gene3D" id="1.25.40.10">
    <property type="entry name" value="Tetratricopeptide repeat domain"/>
    <property type="match status" value="1"/>
</dbReference>
<dbReference type="SUPFAM" id="SSF144232">
    <property type="entry name" value="HIT/MYND zinc finger-like"/>
    <property type="match status" value="1"/>
</dbReference>
<keyword evidence="2 4" id="KW-0863">Zinc-finger</keyword>
<dbReference type="SUPFAM" id="SSF81901">
    <property type="entry name" value="HCP-like"/>
    <property type="match status" value="1"/>
</dbReference>
<dbReference type="PANTHER" id="PTHR45011:SF1">
    <property type="entry name" value="DAP3-BINDING CELL DEATH ENHANCER 1"/>
    <property type="match status" value="1"/>
</dbReference>
<dbReference type="SMART" id="SM00671">
    <property type="entry name" value="SEL1"/>
    <property type="match status" value="3"/>
</dbReference>
<evidence type="ECO:0000259" key="5">
    <source>
        <dbReference type="PROSITE" id="PS50865"/>
    </source>
</evidence>
<keyword evidence="1" id="KW-0479">Metal-binding</keyword>
<dbReference type="PROSITE" id="PS50865">
    <property type="entry name" value="ZF_MYND_2"/>
    <property type="match status" value="1"/>
</dbReference>
<evidence type="ECO:0000313" key="7">
    <source>
        <dbReference type="Proteomes" id="UP000266841"/>
    </source>
</evidence>